<dbReference type="PANTHER" id="PTHR33021">
    <property type="entry name" value="BLUE COPPER PROTEIN"/>
    <property type="match status" value="1"/>
</dbReference>
<accession>A0A8K0MVS1</accession>
<reference evidence="4" key="1">
    <citation type="journal article" date="2017" name="Gigascience">
        <title>The genome draft of coconut (Cocos nucifera).</title>
        <authorList>
            <person name="Xiao Y."/>
            <person name="Xu P."/>
            <person name="Fan H."/>
            <person name="Baudouin L."/>
            <person name="Xia W."/>
            <person name="Bocs S."/>
            <person name="Xu J."/>
            <person name="Li Q."/>
            <person name="Guo A."/>
            <person name="Zhou L."/>
            <person name="Li J."/>
            <person name="Wu Y."/>
            <person name="Ma Z."/>
            <person name="Armero A."/>
            <person name="Issali A.E."/>
            <person name="Liu N."/>
            <person name="Peng M."/>
            <person name="Yang Y."/>
        </authorList>
    </citation>
    <scope>NUCLEOTIDE SEQUENCE</scope>
    <source>
        <tissue evidence="4">Spear leaf of Hainan Tall coconut</tissue>
    </source>
</reference>
<keyword evidence="5" id="KW-1185">Reference proteome</keyword>
<dbReference type="PANTHER" id="PTHR33021:SF6">
    <property type="entry name" value="EARLY NODULIN-LIKE PROTEIN 18"/>
    <property type="match status" value="1"/>
</dbReference>
<evidence type="ECO:0000313" key="5">
    <source>
        <dbReference type="Proteomes" id="UP000797356"/>
    </source>
</evidence>
<sequence length="236" mass="25868">MSQLCSCSGLLLFPNCTFYFLTSCLFVILLNCQGSNAYKNYTVGDSFGWYDNLMVPEVNYQKWATGKNFSLGDFLIFNTDKNHTVVQTYNATTYKHCDYNDADDDDTMEWSAGEPEFSKEEVTVAVPLLKEGLTYFFSGNYDGEQCRNGQHFKINVSHGQGLPPSLKSPSVAPAPASPDDENLVPDTVVPSNFNNPADISSVNATSGAGEDLPRLGGKEGGRLFWGLGLMGALLLY</sequence>
<dbReference type="GO" id="GO:0005886">
    <property type="term" value="C:plasma membrane"/>
    <property type="evidence" value="ECO:0007669"/>
    <property type="project" value="TreeGrafter"/>
</dbReference>
<keyword evidence="2" id="KW-0472">Membrane</keyword>
<dbReference type="SUPFAM" id="SSF49503">
    <property type="entry name" value="Cupredoxins"/>
    <property type="match status" value="1"/>
</dbReference>
<dbReference type="Pfam" id="PF02298">
    <property type="entry name" value="Cu_bind_like"/>
    <property type="match status" value="1"/>
</dbReference>
<proteinExistence type="predicted"/>
<feature type="region of interest" description="Disordered" evidence="1">
    <location>
        <begin position="194"/>
        <end position="213"/>
    </location>
</feature>
<feature type="region of interest" description="Disordered" evidence="1">
    <location>
        <begin position="163"/>
        <end position="182"/>
    </location>
</feature>
<name>A0A8K0MVS1_COCNU</name>
<dbReference type="EMBL" id="CM017872">
    <property type="protein sequence ID" value="KAG1327715.1"/>
    <property type="molecule type" value="Genomic_DNA"/>
</dbReference>
<organism evidence="4 5">
    <name type="scientific">Cocos nucifera</name>
    <name type="common">Coconut palm</name>
    <dbReference type="NCBI Taxonomy" id="13894"/>
    <lineage>
        <taxon>Eukaryota</taxon>
        <taxon>Viridiplantae</taxon>
        <taxon>Streptophyta</taxon>
        <taxon>Embryophyta</taxon>
        <taxon>Tracheophyta</taxon>
        <taxon>Spermatophyta</taxon>
        <taxon>Magnoliopsida</taxon>
        <taxon>Liliopsida</taxon>
        <taxon>Arecaceae</taxon>
        <taxon>Arecoideae</taxon>
        <taxon>Cocoseae</taxon>
        <taxon>Attaleinae</taxon>
        <taxon>Cocos</taxon>
    </lineage>
</organism>
<comment type="caution">
    <text evidence="4">The sequence shown here is derived from an EMBL/GenBank/DDBJ whole genome shotgun (WGS) entry which is preliminary data.</text>
</comment>
<feature type="compositionally biased region" description="Low complexity" evidence="1">
    <location>
        <begin position="163"/>
        <end position="174"/>
    </location>
</feature>
<dbReference type="InterPro" id="IPR039391">
    <property type="entry name" value="Phytocyanin-like"/>
</dbReference>
<evidence type="ECO:0000313" key="4">
    <source>
        <dbReference type="EMBL" id="KAG1327715.1"/>
    </source>
</evidence>
<gene>
    <name evidence="4" type="ORF">COCNU_01G016490</name>
</gene>
<evidence type="ECO:0000256" key="1">
    <source>
        <dbReference type="SAM" id="MobiDB-lite"/>
    </source>
</evidence>
<dbReference type="FunFam" id="2.60.40.420:FF:000048">
    <property type="entry name" value="Early nodulin-like protein 18"/>
    <property type="match status" value="1"/>
</dbReference>
<dbReference type="PROSITE" id="PS51485">
    <property type="entry name" value="PHYTOCYANIN"/>
    <property type="match status" value="1"/>
</dbReference>
<dbReference type="Gene3D" id="2.60.40.420">
    <property type="entry name" value="Cupredoxins - blue copper proteins"/>
    <property type="match status" value="1"/>
</dbReference>
<reference evidence="4" key="2">
    <citation type="submission" date="2019-07" db="EMBL/GenBank/DDBJ databases">
        <authorList>
            <person name="Yang Y."/>
            <person name="Bocs S."/>
            <person name="Baudouin L."/>
        </authorList>
    </citation>
    <scope>NUCLEOTIDE SEQUENCE</scope>
    <source>
        <tissue evidence="4">Spear leaf of Hainan Tall coconut</tissue>
    </source>
</reference>
<dbReference type="InterPro" id="IPR003245">
    <property type="entry name" value="Phytocyanin_dom"/>
</dbReference>
<dbReference type="InterPro" id="IPR008972">
    <property type="entry name" value="Cupredoxin"/>
</dbReference>
<evidence type="ECO:0000259" key="3">
    <source>
        <dbReference type="PROSITE" id="PS51485"/>
    </source>
</evidence>
<dbReference type="AlphaFoldDB" id="A0A8K0MVS1"/>
<evidence type="ECO:0000256" key="2">
    <source>
        <dbReference type="SAM" id="Phobius"/>
    </source>
</evidence>
<keyword evidence="2" id="KW-1133">Transmembrane helix</keyword>
<feature type="transmembrane region" description="Helical" evidence="2">
    <location>
        <begin position="12"/>
        <end position="30"/>
    </location>
</feature>
<protein>
    <submittedName>
        <fullName evidence="4">Blue copper protein</fullName>
    </submittedName>
</protein>
<dbReference type="Proteomes" id="UP000797356">
    <property type="component" value="Chromosome 1"/>
</dbReference>
<feature type="domain" description="Phytocyanin" evidence="3">
    <location>
        <begin position="39"/>
        <end position="158"/>
    </location>
</feature>
<dbReference type="OrthoDB" id="783836at2759"/>
<dbReference type="GO" id="GO:0009055">
    <property type="term" value="F:electron transfer activity"/>
    <property type="evidence" value="ECO:0007669"/>
    <property type="project" value="InterPro"/>
</dbReference>
<keyword evidence="2" id="KW-0812">Transmembrane</keyword>
<feature type="compositionally biased region" description="Polar residues" evidence="1">
    <location>
        <begin position="194"/>
        <end position="206"/>
    </location>
</feature>